<dbReference type="PIRSF" id="PIRSF015840">
    <property type="entry name" value="DUF284_TM_euk"/>
    <property type="match status" value="1"/>
</dbReference>
<dbReference type="PANTHER" id="PTHR10926">
    <property type="entry name" value="CELL CYCLE CONTROL PROTEIN 50"/>
    <property type="match status" value="1"/>
</dbReference>
<keyword evidence="9" id="KW-1185">Reference proteome</keyword>
<gene>
    <name evidence="8" type="ORF">GSPATT00015564001</name>
</gene>
<keyword evidence="3 7" id="KW-0812">Transmembrane</keyword>
<dbReference type="GO" id="GO:0005886">
    <property type="term" value="C:plasma membrane"/>
    <property type="evidence" value="ECO:0000318"/>
    <property type="project" value="GO_Central"/>
</dbReference>
<feature type="transmembrane region" description="Helical" evidence="7">
    <location>
        <begin position="263"/>
        <end position="289"/>
    </location>
</feature>
<dbReference type="FunCoup" id="A0DCB9">
    <property type="interactions" value="153"/>
</dbReference>
<dbReference type="InParanoid" id="A0DCB9"/>
<evidence type="ECO:0000313" key="8">
    <source>
        <dbReference type="EMBL" id="CAK80686.1"/>
    </source>
</evidence>
<protein>
    <submittedName>
        <fullName evidence="8">Uncharacterized protein</fullName>
    </submittedName>
</protein>
<dbReference type="RefSeq" id="XP_001448083.1">
    <property type="nucleotide sequence ID" value="XM_001448046.2"/>
</dbReference>
<dbReference type="OMA" id="YMNDEFF"/>
<dbReference type="HOGENOM" id="CLU_025025_1_2_1"/>
<comment type="similarity">
    <text evidence="2 6">Belongs to the CDC50/LEM3 family.</text>
</comment>
<dbReference type="EMBL" id="CT868374">
    <property type="protein sequence ID" value="CAK80686.1"/>
    <property type="molecule type" value="Genomic_DNA"/>
</dbReference>
<reference evidence="8 9" key="1">
    <citation type="journal article" date="2006" name="Nature">
        <title>Global trends of whole-genome duplications revealed by the ciliate Paramecium tetraurelia.</title>
        <authorList>
            <consortium name="Genoscope"/>
            <person name="Aury J.-M."/>
            <person name="Jaillon O."/>
            <person name="Duret L."/>
            <person name="Noel B."/>
            <person name="Jubin C."/>
            <person name="Porcel B.M."/>
            <person name="Segurens B."/>
            <person name="Daubin V."/>
            <person name="Anthouard V."/>
            <person name="Aiach N."/>
            <person name="Arnaiz O."/>
            <person name="Billaut A."/>
            <person name="Beisson J."/>
            <person name="Blanc I."/>
            <person name="Bouhouche K."/>
            <person name="Camara F."/>
            <person name="Duharcourt S."/>
            <person name="Guigo R."/>
            <person name="Gogendeau D."/>
            <person name="Katinka M."/>
            <person name="Keller A.-M."/>
            <person name="Kissmehl R."/>
            <person name="Klotz C."/>
            <person name="Koll F."/>
            <person name="Le Moue A."/>
            <person name="Lepere C."/>
            <person name="Malinsky S."/>
            <person name="Nowacki M."/>
            <person name="Nowak J.K."/>
            <person name="Plattner H."/>
            <person name="Poulain J."/>
            <person name="Ruiz F."/>
            <person name="Serrano V."/>
            <person name="Zagulski M."/>
            <person name="Dessen P."/>
            <person name="Betermier M."/>
            <person name="Weissenbach J."/>
            <person name="Scarpelli C."/>
            <person name="Schachter V."/>
            <person name="Sperling L."/>
            <person name="Meyer E."/>
            <person name="Cohen J."/>
            <person name="Wincker P."/>
        </authorList>
    </citation>
    <scope>NUCLEOTIDE SEQUENCE [LARGE SCALE GENOMIC DNA]</scope>
    <source>
        <strain evidence="8 9">Stock d4-2</strain>
    </source>
</reference>
<name>A0DCB9_PARTE</name>
<organism evidence="8 9">
    <name type="scientific">Paramecium tetraurelia</name>
    <dbReference type="NCBI Taxonomy" id="5888"/>
    <lineage>
        <taxon>Eukaryota</taxon>
        <taxon>Sar</taxon>
        <taxon>Alveolata</taxon>
        <taxon>Ciliophora</taxon>
        <taxon>Intramacronucleata</taxon>
        <taxon>Oligohymenophorea</taxon>
        <taxon>Peniculida</taxon>
        <taxon>Parameciidae</taxon>
        <taxon>Paramecium</taxon>
    </lineage>
</organism>
<dbReference type="PANTHER" id="PTHR10926:SF0">
    <property type="entry name" value="CDC50, ISOFORM A"/>
    <property type="match status" value="1"/>
</dbReference>
<keyword evidence="5 6" id="KW-0472">Membrane</keyword>
<comment type="subcellular location">
    <subcellularLocation>
        <location evidence="1">Membrane</location>
        <topology evidence="1">Multi-pass membrane protein</topology>
    </subcellularLocation>
</comment>
<evidence type="ECO:0000256" key="4">
    <source>
        <dbReference type="ARBA" id="ARBA00022989"/>
    </source>
</evidence>
<feature type="transmembrane region" description="Helical" evidence="7">
    <location>
        <begin position="21"/>
        <end position="41"/>
    </location>
</feature>
<dbReference type="Pfam" id="PF03381">
    <property type="entry name" value="CDC50"/>
    <property type="match status" value="1"/>
</dbReference>
<dbReference type="GO" id="GO:0005794">
    <property type="term" value="C:Golgi apparatus"/>
    <property type="evidence" value="ECO:0000318"/>
    <property type="project" value="GO_Central"/>
</dbReference>
<dbReference type="KEGG" id="ptm:GSPATT00015564001"/>
<dbReference type="GO" id="GO:0005783">
    <property type="term" value="C:endoplasmic reticulum"/>
    <property type="evidence" value="ECO:0000318"/>
    <property type="project" value="GO_Central"/>
</dbReference>
<proteinExistence type="inferred from homology"/>
<dbReference type="eggNOG" id="KOG2952">
    <property type="taxonomic scope" value="Eukaryota"/>
</dbReference>
<evidence type="ECO:0000256" key="2">
    <source>
        <dbReference type="ARBA" id="ARBA00009457"/>
    </source>
</evidence>
<keyword evidence="4 7" id="KW-1133">Transmembrane helix</keyword>
<dbReference type="GeneID" id="5033868"/>
<evidence type="ECO:0000256" key="7">
    <source>
        <dbReference type="SAM" id="Phobius"/>
    </source>
</evidence>
<dbReference type="OrthoDB" id="284181at2759"/>
<accession>A0DCB9</accession>
<evidence type="ECO:0000256" key="1">
    <source>
        <dbReference type="ARBA" id="ARBA00004141"/>
    </source>
</evidence>
<sequence>MNSEQHKQLQEWKLKYVKLNPILLIFMGLVLIAFGIVSQTVDINYEYISTRYDEICAEKNQCSIAIDVPSKMKSPVFFSYEVSSFFQNTDKYFNSIPYDQLYGDSDFDTSICDQYKTNLEMGQTLSVTGKSLSQDDVAIPCGIAAYSYMNDEFFLIKDGNQISISDKGISWESDREKFTNINLDKQWIDMESERFINWMRPSPLSRFRKLWGRIDQDLEAGTYTVSIKISKSQIDQSIETNDAFSETKKYVLLHNNGQFSDPILVITLPCLCVGPFLIIFGLINLIYWGKKQNLIKKYRIY</sequence>
<dbReference type="Proteomes" id="UP000000600">
    <property type="component" value="Unassembled WGS sequence"/>
</dbReference>
<dbReference type="STRING" id="5888.A0DCB9"/>
<evidence type="ECO:0000313" key="9">
    <source>
        <dbReference type="Proteomes" id="UP000000600"/>
    </source>
</evidence>
<evidence type="ECO:0000256" key="3">
    <source>
        <dbReference type="ARBA" id="ARBA00022692"/>
    </source>
</evidence>
<evidence type="ECO:0000256" key="5">
    <source>
        <dbReference type="ARBA" id="ARBA00023136"/>
    </source>
</evidence>
<dbReference type="InterPro" id="IPR005045">
    <property type="entry name" value="CDC50/LEM3_fam"/>
</dbReference>
<dbReference type="AlphaFoldDB" id="A0DCB9"/>
<evidence type="ECO:0000256" key="6">
    <source>
        <dbReference type="PIRNR" id="PIRNR015840"/>
    </source>
</evidence>